<evidence type="ECO:0000313" key="2">
    <source>
        <dbReference type="EMBL" id="TQF06322.1"/>
    </source>
</evidence>
<sequence>MNRRSEDVLIHPLSYVREVRGWTYQDVVDVVAKRLRNAAARREKAWRWEHRGVVPDLPSQLALAAELEVSADRVTTLGWPGWLPDGDPIPACFPWNVHGSLQSLEHALEHAVLDRRGFMKLTGPVLIGLAHDWLNIETPALTSVLAGGRASDELVTQMEEGLPRLRALEAAAGGERARRLMDAELSIVTEILAKSSYSAAAGRRLHRLAAELGRIAGFASFDAGLHAAAQRYWLSALHAAHTSDDRAIGANILKSMSLQCYDFGRLQEALGLAVSAAEGAVRAAPRTEAMLMLRQARAEAALGNRAACDRALVSADRAFGRISVTDAEPSWTKYFDEAEFHAQVGTCHLDLQRASEAERSFTTALALMPDNKVRDRATYIVRASSAQVLLGETEQAAELLTSALDLIHEAPSQRNIVRALRVREKLQLAKSDHRLIYLDSQLATLTA</sequence>
<dbReference type="InterPro" id="IPR019734">
    <property type="entry name" value="TPR_rpt"/>
</dbReference>
<dbReference type="InterPro" id="IPR011990">
    <property type="entry name" value="TPR-like_helical_dom_sf"/>
</dbReference>
<organism evidence="2 3">
    <name type="scientific">Kitasatospora acidiphila</name>
    <dbReference type="NCBI Taxonomy" id="2567942"/>
    <lineage>
        <taxon>Bacteria</taxon>
        <taxon>Bacillati</taxon>
        <taxon>Actinomycetota</taxon>
        <taxon>Actinomycetes</taxon>
        <taxon>Kitasatosporales</taxon>
        <taxon>Streptomycetaceae</taxon>
        <taxon>Kitasatospora</taxon>
    </lineage>
</organism>
<comment type="caution">
    <text evidence="2">The sequence shown here is derived from an EMBL/GenBank/DDBJ whole genome shotgun (WGS) entry which is preliminary data.</text>
</comment>
<dbReference type="EMBL" id="VIGB01000003">
    <property type="protein sequence ID" value="TQF06322.1"/>
    <property type="molecule type" value="Genomic_DNA"/>
</dbReference>
<dbReference type="Gene3D" id="1.25.40.10">
    <property type="entry name" value="Tetratricopeptide repeat domain"/>
    <property type="match status" value="1"/>
</dbReference>
<reference evidence="2 3" key="1">
    <citation type="submission" date="2019-06" db="EMBL/GenBank/DDBJ databases">
        <title>Description of Kitasatospora acidophila sp. nov. isolated from pine grove soil, and reclassification of Streptomyces novaecaesareae to Kitasatospora novaeceasareae comb. nov.</title>
        <authorList>
            <person name="Kim M.J."/>
        </authorList>
    </citation>
    <scope>NUCLEOTIDE SEQUENCE [LARGE SCALE GENOMIC DNA]</scope>
    <source>
        <strain evidence="2 3">MMS16-CNU292</strain>
    </source>
</reference>
<evidence type="ECO:0000313" key="3">
    <source>
        <dbReference type="Proteomes" id="UP000319103"/>
    </source>
</evidence>
<dbReference type="PROSITE" id="PS50005">
    <property type="entry name" value="TPR"/>
    <property type="match status" value="1"/>
</dbReference>
<dbReference type="RefSeq" id="WP_141636754.1">
    <property type="nucleotide sequence ID" value="NZ_VIGB01000003.1"/>
</dbReference>
<dbReference type="Proteomes" id="UP000319103">
    <property type="component" value="Unassembled WGS sequence"/>
</dbReference>
<dbReference type="AlphaFoldDB" id="A0A540WBJ1"/>
<name>A0A540WBJ1_9ACTN</name>
<feature type="repeat" description="TPR" evidence="1">
    <location>
        <begin position="338"/>
        <end position="371"/>
    </location>
</feature>
<evidence type="ECO:0000256" key="1">
    <source>
        <dbReference type="PROSITE-ProRule" id="PRU00339"/>
    </source>
</evidence>
<keyword evidence="1" id="KW-0802">TPR repeat</keyword>
<dbReference type="SUPFAM" id="SSF48452">
    <property type="entry name" value="TPR-like"/>
    <property type="match status" value="1"/>
</dbReference>
<accession>A0A540WBJ1</accession>
<keyword evidence="3" id="KW-1185">Reference proteome</keyword>
<dbReference type="OrthoDB" id="3213425at2"/>
<proteinExistence type="predicted"/>
<gene>
    <name evidence="2" type="ORF">E6W39_34085</name>
</gene>
<protein>
    <submittedName>
        <fullName evidence="2">Transcriptional regulator</fullName>
    </submittedName>
</protein>